<dbReference type="InterPro" id="IPR009218">
    <property type="entry name" value="HD_phosphohydro"/>
</dbReference>
<dbReference type="EMBL" id="BONY01000089">
    <property type="protein sequence ID" value="GIH10265.1"/>
    <property type="molecule type" value="Genomic_DNA"/>
</dbReference>
<name>A0A8J3QIE8_9ACTN</name>
<comment type="caution">
    <text evidence="1">The sequence shown here is derived from an EMBL/GenBank/DDBJ whole genome shotgun (WGS) entry which is preliminary data.</text>
</comment>
<dbReference type="PANTHER" id="PTHR21174:SF0">
    <property type="entry name" value="HD PHOSPHOHYDROLASE FAMILY PROTEIN-RELATED"/>
    <property type="match status" value="1"/>
</dbReference>
<accession>A0A8J3QIE8</accession>
<reference evidence="1" key="1">
    <citation type="submission" date="2021-01" db="EMBL/GenBank/DDBJ databases">
        <title>Whole genome shotgun sequence of Rhizocola hellebori NBRC 109834.</title>
        <authorList>
            <person name="Komaki H."/>
            <person name="Tamura T."/>
        </authorList>
    </citation>
    <scope>NUCLEOTIDE SEQUENCE</scope>
    <source>
        <strain evidence="1">NBRC 109834</strain>
    </source>
</reference>
<dbReference type="RefSeq" id="WP_203913983.1">
    <property type="nucleotide sequence ID" value="NZ_BONY01000089.1"/>
</dbReference>
<evidence type="ECO:0008006" key="3">
    <source>
        <dbReference type="Google" id="ProtNLM"/>
    </source>
</evidence>
<protein>
    <recommendedName>
        <fullName evidence="3">Metal-dependent phosphohydrolase</fullName>
    </recommendedName>
</protein>
<evidence type="ECO:0000313" key="2">
    <source>
        <dbReference type="Proteomes" id="UP000612899"/>
    </source>
</evidence>
<evidence type="ECO:0000313" key="1">
    <source>
        <dbReference type="EMBL" id="GIH10265.1"/>
    </source>
</evidence>
<organism evidence="1 2">
    <name type="scientific">Rhizocola hellebori</name>
    <dbReference type="NCBI Taxonomy" id="1392758"/>
    <lineage>
        <taxon>Bacteria</taxon>
        <taxon>Bacillati</taxon>
        <taxon>Actinomycetota</taxon>
        <taxon>Actinomycetes</taxon>
        <taxon>Micromonosporales</taxon>
        <taxon>Micromonosporaceae</taxon>
        <taxon>Rhizocola</taxon>
    </lineage>
</organism>
<dbReference type="Proteomes" id="UP000612899">
    <property type="component" value="Unassembled WGS sequence"/>
</dbReference>
<keyword evidence="2" id="KW-1185">Reference proteome</keyword>
<gene>
    <name evidence="1" type="ORF">Rhe02_83320</name>
</gene>
<proteinExistence type="predicted"/>
<dbReference type="AlphaFoldDB" id="A0A8J3QIE8"/>
<dbReference type="SUPFAM" id="SSF109604">
    <property type="entry name" value="HD-domain/PDEase-like"/>
    <property type="match status" value="1"/>
</dbReference>
<dbReference type="Gene3D" id="1.10.3210.10">
    <property type="entry name" value="Hypothetical protein af1432"/>
    <property type="match status" value="1"/>
</dbReference>
<dbReference type="PANTHER" id="PTHR21174">
    <property type="match status" value="1"/>
</dbReference>
<dbReference type="PIRSF" id="PIRSF035170">
    <property type="entry name" value="HD_phosphohydro"/>
    <property type="match status" value="1"/>
</dbReference>
<sequence length="204" mass="22375">MSLEARFVDSARQAGATATDIALRAVAAELTARWSEPHRSYHNPAHLRAVLDEVSHDPIAALAAWGHDAIYDPRSPANEERSAQLLASLLSRCGLPSETIFKAYHLVLMTAGHAPDDSDHRGQLLADADLAILATPWPDYQSYVDAVRAEYAHVPPELWRIGRAAVLSNLLELPALFRLHPEREESARANLARELATLTEDPPA</sequence>